<protein>
    <recommendedName>
        <fullName evidence="3">Sulfotransferase</fullName>
    </recommendedName>
</protein>
<evidence type="ECO:0000313" key="2">
    <source>
        <dbReference type="Proteomes" id="UP001190700"/>
    </source>
</evidence>
<dbReference type="EMBL" id="LGRX02017967">
    <property type="protein sequence ID" value="KAK3260237.1"/>
    <property type="molecule type" value="Genomic_DNA"/>
</dbReference>
<name>A0AAE0KTJ7_9CHLO</name>
<gene>
    <name evidence="1" type="ORF">CYMTET_30792</name>
</gene>
<organism evidence="1 2">
    <name type="scientific">Cymbomonas tetramitiformis</name>
    <dbReference type="NCBI Taxonomy" id="36881"/>
    <lineage>
        <taxon>Eukaryota</taxon>
        <taxon>Viridiplantae</taxon>
        <taxon>Chlorophyta</taxon>
        <taxon>Pyramimonadophyceae</taxon>
        <taxon>Pyramimonadales</taxon>
        <taxon>Pyramimonadaceae</taxon>
        <taxon>Cymbomonas</taxon>
    </lineage>
</organism>
<comment type="caution">
    <text evidence="1">The sequence shown here is derived from an EMBL/GenBank/DDBJ whole genome shotgun (WGS) entry which is preliminary data.</text>
</comment>
<proteinExistence type="predicted"/>
<dbReference type="AlphaFoldDB" id="A0AAE0KTJ7"/>
<dbReference type="Gene3D" id="3.40.50.300">
    <property type="entry name" value="P-loop containing nucleotide triphosphate hydrolases"/>
    <property type="match status" value="1"/>
</dbReference>
<accession>A0AAE0KTJ7</accession>
<reference evidence="1 2" key="1">
    <citation type="journal article" date="2015" name="Genome Biol. Evol.">
        <title>Comparative Genomics of a Bacterivorous Green Alga Reveals Evolutionary Causalities and Consequences of Phago-Mixotrophic Mode of Nutrition.</title>
        <authorList>
            <person name="Burns J.A."/>
            <person name="Paasch A."/>
            <person name="Narechania A."/>
            <person name="Kim E."/>
        </authorList>
    </citation>
    <scope>NUCLEOTIDE SEQUENCE [LARGE SCALE GENOMIC DNA]</scope>
    <source>
        <strain evidence="1 2">PLY_AMNH</strain>
    </source>
</reference>
<dbReference type="Proteomes" id="UP001190700">
    <property type="component" value="Unassembled WGS sequence"/>
</dbReference>
<evidence type="ECO:0008006" key="3">
    <source>
        <dbReference type="Google" id="ProtNLM"/>
    </source>
</evidence>
<sequence>MIKEANNRMSSKIARVFFQHIAKTGGTYLAIHLPLWLSEVKKKVLYDVGEFAYSTSDKAATRVLKECRTRCRKAKPTSGLGRLPGAADVCSREHNFATTAAYLERGDTVITILRSPIDRVVSQFLQHATHGKASVSCVDNVEELLGQCCTKPENSVAKSSCSCRPKCSSFASFQTSMLNSCATSAKLGAQCPSDLEAAIRNLRSFHVVGIMEHYGLTVCLVLYKLGLVRRFNRECLRT</sequence>
<evidence type="ECO:0000313" key="1">
    <source>
        <dbReference type="EMBL" id="KAK3260237.1"/>
    </source>
</evidence>
<keyword evidence="2" id="KW-1185">Reference proteome</keyword>
<feature type="non-terminal residue" evidence="1">
    <location>
        <position position="238"/>
    </location>
</feature>
<dbReference type="InterPro" id="IPR027417">
    <property type="entry name" value="P-loop_NTPase"/>
</dbReference>